<comment type="caution">
    <text evidence="1">The sequence shown here is derived from an EMBL/GenBank/DDBJ whole genome shotgun (WGS) entry which is preliminary data.</text>
</comment>
<organism evidence="1 2">
    <name type="scientific">Candidatus Woesebacteria bacterium RBG_13_36_22</name>
    <dbReference type="NCBI Taxonomy" id="1802478"/>
    <lineage>
        <taxon>Bacteria</taxon>
        <taxon>Candidatus Woeseibacteriota</taxon>
    </lineage>
</organism>
<dbReference type="EMBL" id="MGFQ01000034">
    <property type="protein sequence ID" value="OGM08941.1"/>
    <property type="molecule type" value="Genomic_DNA"/>
</dbReference>
<sequence length="141" mass="16573">MDNDKRESYLNDQLKILVDHQEAELLLDFDAAMEEVEEKPYKVKFNNKIYDVPREMPLGFATFFFRYCYKKNNGKVILEVPEDRMMQFIELMFGKEMLRALEISKKAVSIDLVFNKLAGTILAKWGYNVQSNNSETSQKKI</sequence>
<dbReference type="Proteomes" id="UP000176939">
    <property type="component" value="Unassembled WGS sequence"/>
</dbReference>
<evidence type="ECO:0000313" key="2">
    <source>
        <dbReference type="Proteomes" id="UP000176939"/>
    </source>
</evidence>
<name>A0A1F7X1T9_9BACT</name>
<proteinExistence type="predicted"/>
<dbReference type="AlphaFoldDB" id="A0A1F7X1T9"/>
<accession>A0A1F7X1T9</accession>
<protein>
    <submittedName>
        <fullName evidence="1">Uncharacterized protein</fullName>
    </submittedName>
</protein>
<reference evidence="1 2" key="1">
    <citation type="journal article" date="2016" name="Nat. Commun.">
        <title>Thousands of microbial genomes shed light on interconnected biogeochemical processes in an aquifer system.</title>
        <authorList>
            <person name="Anantharaman K."/>
            <person name="Brown C.T."/>
            <person name="Hug L.A."/>
            <person name="Sharon I."/>
            <person name="Castelle C.J."/>
            <person name="Probst A.J."/>
            <person name="Thomas B.C."/>
            <person name="Singh A."/>
            <person name="Wilkins M.J."/>
            <person name="Karaoz U."/>
            <person name="Brodie E.L."/>
            <person name="Williams K.H."/>
            <person name="Hubbard S.S."/>
            <person name="Banfield J.F."/>
        </authorList>
    </citation>
    <scope>NUCLEOTIDE SEQUENCE [LARGE SCALE GENOMIC DNA]</scope>
</reference>
<gene>
    <name evidence="1" type="ORF">A2Z67_05820</name>
</gene>
<evidence type="ECO:0000313" key="1">
    <source>
        <dbReference type="EMBL" id="OGM08941.1"/>
    </source>
</evidence>